<accession>A0A2P2N6S0</accession>
<sequence>MLDNMLHLLTCTSACMCSSTSLIWMTCLSGIHHQLFNLFFFIVFLMWSHHESV</sequence>
<protein>
    <submittedName>
        <fullName evidence="2">Uncharacterized protein</fullName>
    </submittedName>
</protein>
<dbReference type="EMBL" id="GGEC01057669">
    <property type="protein sequence ID" value="MBX38153.1"/>
    <property type="molecule type" value="Transcribed_RNA"/>
</dbReference>
<evidence type="ECO:0000313" key="2">
    <source>
        <dbReference type="EMBL" id="MBX38153.1"/>
    </source>
</evidence>
<keyword evidence="1" id="KW-0472">Membrane</keyword>
<reference evidence="2" key="1">
    <citation type="submission" date="2018-02" db="EMBL/GenBank/DDBJ databases">
        <title>Rhizophora mucronata_Transcriptome.</title>
        <authorList>
            <person name="Meera S.P."/>
            <person name="Sreeshan A."/>
            <person name="Augustine A."/>
        </authorList>
    </citation>
    <scope>NUCLEOTIDE SEQUENCE</scope>
    <source>
        <tissue evidence="2">Leaf</tissue>
    </source>
</reference>
<keyword evidence="1" id="KW-1133">Transmembrane helix</keyword>
<evidence type="ECO:0000256" key="1">
    <source>
        <dbReference type="SAM" id="Phobius"/>
    </source>
</evidence>
<feature type="transmembrane region" description="Helical" evidence="1">
    <location>
        <begin position="31"/>
        <end position="48"/>
    </location>
</feature>
<keyword evidence="1" id="KW-0812">Transmembrane</keyword>
<proteinExistence type="predicted"/>
<dbReference type="AlphaFoldDB" id="A0A2P2N6S0"/>
<organism evidence="2">
    <name type="scientific">Rhizophora mucronata</name>
    <name type="common">Asiatic mangrove</name>
    <dbReference type="NCBI Taxonomy" id="61149"/>
    <lineage>
        <taxon>Eukaryota</taxon>
        <taxon>Viridiplantae</taxon>
        <taxon>Streptophyta</taxon>
        <taxon>Embryophyta</taxon>
        <taxon>Tracheophyta</taxon>
        <taxon>Spermatophyta</taxon>
        <taxon>Magnoliopsida</taxon>
        <taxon>eudicotyledons</taxon>
        <taxon>Gunneridae</taxon>
        <taxon>Pentapetalae</taxon>
        <taxon>rosids</taxon>
        <taxon>fabids</taxon>
        <taxon>Malpighiales</taxon>
        <taxon>Rhizophoraceae</taxon>
        <taxon>Rhizophora</taxon>
    </lineage>
</organism>
<name>A0A2P2N6S0_RHIMU</name>